<evidence type="ECO:0000256" key="4">
    <source>
        <dbReference type="ARBA" id="ARBA00022833"/>
    </source>
</evidence>
<dbReference type="SMART" id="SM00232">
    <property type="entry name" value="JAB_MPN"/>
    <property type="match status" value="1"/>
</dbReference>
<dbReference type="STRING" id="1194090.SAMN05443144_12234"/>
<dbReference type="InterPro" id="IPR051929">
    <property type="entry name" value="VirAsm_ModProt"/>
</dbReference>
<dbReference type="CDD" id="cd08070">
    <property type="entry name" value="MPN_like"/>
    <property type="match status" value="1"/>
</dbReference>
<dbReference type="PANTHER" id="PTHR34858">
    <property type="entry name" value="CYSO-CYSTEINE PEPTIDASE"/>
    <property type="match status" value="1"/>
</dbReference>
<gene>
    <name evidence="7" type="ORF">SAMN05443144_12234</name>
</gene>
<evidence type="ECO:0000256" key="1">
    <source>
        <dbReference type="ARBA" id="ARBA00022670"/>
    </source>
</evidence>
<proteinExistence type="predicted"/>
<organism evidence="7 8">
    <name type="scientific">Fodinibius roseus</name>
    <dbReference type="NCBI Taxonomy" id="1194090"/>
    <lineage>
        <taxon>Bacteria</taxon>
        <taxon>Pseudomonadati</taxon>
        <taxon>Balneolota</taxon>
        <taxon>Balneolia</taxon>
        <taxon>Balneolales</taxon>
        <taxon>Balneolaceae</taxon>
        <taxon>Fodinibius</taxon>
    </lineage>
</organism>
<keyword evidence="5" id="KW-0482">Metalloprotease</keyword>
<keyword evidence="3" id="KW-0378">Hydrolase</keyword>
<dbReference type="OrthoDB" id="9802958at2"/>
<dbReference type="AlphaFoldDB" id="A0A1M5I5K2"/>
<evidence type="ECO:0000313" key="7">
    <source>
        <dbReference type="EMBL" id="SHG23555.1"/>
    </source>
</evidence>
<keyword evidence="8" id="KW-1185">Reference proteome</keyword>
<dbReference type="GO" id="GO:0006508">
    <property type="term" value="P:proteolysis"/>
    <property type="evidence" value="ECO:0007669"/>
    <property type="project" value="UniProtKB-KW"/>
</dbReference>
<accession>A0A1M5I5K2</accession>
<dbReference type="Gene3D" id="3.40.140.10">
    <property type="entry name" value="Cytidine Deaminase, domain 2"/>
    <property type="match status" value="1"/>
</dbReference>
<dbReference type="SUPFAM" id="SSF102712">
    <property type="entry name" value="JAB1/MPN domain"/>
    <property type="match status" value="1"/>
</dbReference>
<dbReference type="PANTHER" id="PTHR34858:SF1">
    <property type="entry name" value="CYSO-CYSTEINE PEPTIDASE"/>
    <property type="match status" value="1"/>
</dbReference>
<keyword evidence="1" id="KW-0645">Protease</keyword>
<keyword evidence="2" id="KW-0479">Metal-binding</keyword>
<dbReference type="Pfam" id="PF14464">
    <property type="entry name" value="Prok-JAB"/>
    <property type="match status" value="1"/>
</dbReference>
<dbReference type="GO" id="GO:0000502">
    <property type="term" value="C:proteasome complex"/>
    <property type="evidence" value="ECO:0007669"/>
    <property type="project" value="UniProtKB-KW"/>
</dbReference>
<evidence type="ECO:0000259" key="6">
    <source>
        <dbReference type="PROSITE" id="PS50249"/>
    </source>
</evidence>
<dbReference type="EMBL" id="FQUS01000022">
    <property type="protein sequence ID" value="SHG23555.1"/>
    <property type="molecule type" value="Genomic_DNA"/>
</dbReference>
<evidence type="ECO:0000256" key="2">
    <source>
        <dbReference type="ARBA" id="ARBA00022723"/>
    </source>
</evidence>
<dbReference type="GO" id="GO:0008270">
    <property type="term" value="F:zinc ion binding"/>
    <property type="evidence" value="ECO:0007669"/>
    <property type="project" value="TreeGrafter"/>
</dbReference>
<evidence type="ECO:0000256" key="3">
    <source>
        <dbReference type="ARBA" id="ARBA00022801"/>
    </source>
</evidence>
<dbReference type="FunFam" id="3.40.140.10:FF:000085">
    <property type="entry name" value="Mov34/MPN/PAD-1 family protein"/>
    <property type="match status" value="1"/>
</dbReference>
<reference evidence="7 8" key="1">
    <citation type="submission" date="2016-11" db="EMBL/GenBank/DDBJ databases">
        <authorList>
            <person name="Jaros S."/>
            <person name="Januszkiewicz K."/>
            <person name="Wedrychowicz H."/>
        </authorList>
    </citation>
    <scope>NUCLEOTIDE SEQUENCE [LARGE SCALE GENOMIC DNA]</scope>
    <source>
        <strain evidence="7 8">DSM 21986</strain>
    </source>
</reference>
<dbReference type="InterPro" id="IPR000555">
    <property type="entry name" value="JAMM/MPN+_dom"/>
</dbReference>
<dbReference type="InterPro" id="IPR037518">
    <property type="entry name" value="MPN"/>
</dbReference>
<keyword evidence="4" id="KW-0862">Zinc</keyword>
<evidence type="ECO:0000313" key="8">
    <source>
        <dbReference type="Proteomes" id="UP000184041"/>
    </source>
</evidence>
<keyword evidence="7" id="KW-0647">Proteasome</keyword>
<dbReference type="RefSeq" id="WP_073067261.1">
    <property type="nucleotide sequence ID" value="NZ_FQUS01000022.1"/>
</dbReference>
<name>A0A1M5I5K2_9BACT</name>
<dbReference type="InterPro" id="IPR028090">
    <property type="entry name" value="JAB_dom_prok"/>
</dbReference>
<sequence length="146" mass="17155">MKLNISNHALQKMRSHAEADYPNECCGFFYGLEGEVRQVQIARQVDNAKDGDQRRRFQIDPRDYRKAEQYAIDHDLDLLGVYHSHPDHPAEPSEHDRKVAMPWFSYIIISVRDGAAADVRSWRLNDHREFEEESTEVKEFIHNTET</sequence>
<dbReference type="PROSITE" id="PS50249">
    <property type="entry name" value="MPN"/>
    <property type="match status" value="1"/>
</dbReference>
<dbReference type="Proteomes" id="UP000184041">
    <property type="component" value="Unassembled WGS sequence"/>
</dbReference>
<dbReference type="GO" id="GO:0008235">
    <property type="term" value="F:metalloexopeptidase activity"/>
    <property type="evidence" value="ECO:0007669"/>
    <property type="project" value="TreeGrafter"/>
</dbReference>
<protein>
    <submittedName>
        <fullName evidence="7">Proteasome lid subunit RPN8/RPN11, contains Jab1/MPN metalloenzyme (JAMM) motif</fullName>
    </submittedName>
</protein>
<evidence type="ECO:0000256" key="5">
    <source>
        <dbReference type="ARBA" id="ARBA00023049"/>
    </source>
</evidence>
<feature type="domain" description="MPN" evidence="6">
    <location>
        <begin position="3"/>
        <end position="146"/>
    </location>
</feature>